<evidence type="ECO:0000313" key="2">
    <source>
        <dbReference type="Proteomes" id="UP000193218"/>
    </source>
</evidence>
<dbReference type="EMBL" id="NBSH01000003">
    <property type="protein sequence ID" value="ORX39179.1"/>
    <property type="molecule type" value="Genomic_DNA"/>
</dbReference>
<name>A0A1Y1UME2_9TREE</name>
<dbReference type="InParanoid" id="A0A1Y1UME2"/>
<protein>
    <submittedName>
        <fullName evidence="1">Putative exported protein</fullName>
    </submittedName>
</protein>
<evidence type="ECO:0000313" key="1">
    <source>
        <dbReference type="EMBL" id="ORX39179.1"/>
    </source>
</evidence>
<accession>A0A1Y1UME2</accession>
<dbReference type="AlphaFoldDB" id="A0A1Y1UME2"/>
<keyword evidence="2" id="KW-1185">Reference proteome</keyword>
<gene>
    <name evidence="1" type="ORF">BD324DRAFT_618747</name>
</gene>
<dbReference type="Proteomes" id="UP000193218">
    <property type="component" value="Unassembled WGS sequence"/>
</dbReference>
<organism evidence="1 2">
    <name type="scientific">Kockovaella imperatae</name>
    <dbReference type="NCBI Taxonomy" id="4999"/>
    <lineage>
        <taxon>Eukaryota</taxon>
        <taxon>Fungi</taxon>
        <taxon>Dikarya</taxon>
        <taxon>Basidiomycota</taxon>
        <taxon>Agaricomycotina</taxon>
        <taxon>Tremellomycetes</taxon>
        <taxon>Tremellales</taxon>
        <taxon>Cuniculitremaceae</taxon>
        <taxon>Kockovaella</taxon>
    </lineage>
</organism>
<reference evidence="1 2" key="1">
    <citation type="submission" date="2017-03" db="EMBL/GenBank/DDBJ databases">
        <title>Widespread Adenine N6-methylation of Active Genes in Fungi.</title>
        <authorList>
            <consortium name="DOE Joint Genome Institute"/>
            <person name="Mondo S.J."/>
            <person name="Dannebaum R.O."/>
            <person name="Kuo R.C."/>
            <person name="Louie K.B."/>
            <person name="Bewick A.J."/>
            <person name="Labutti K."/>
            <person name="Haridas S."/>
            <person name="Kuo A."/>
            <person name="Salamov A."/>
            <person name="Ahrendt S.R."/>
            <person name="Lau R."/>
            <person name="Bowen B.P."/>
            <person name="Lipzen A."/>
            <person name="Sullivan W."/>
            <person name="Andreopoulos W.B."/>
            <person name="Clum A."/>
            <person name="Lindquist E."/>
            <person name="Daum C."/>
            <person name="Northen T.R."/>
            <person name="Ramamoorthy G."/>
            <person name="Schmitz R.J."/>
            <person name="Gryganskyi A."/>
            <person name="Culley D."/>
            <person name="Magnuson J."/>
            <person name="James T.Y."/>
            <person name="O'Malley M.A."/>
            <person name="Stajich J.E."/>
            <person name="Spatafora J.W."/>
            <person name="Visel A."/>
            <person name="Grigoriev I.V."/>
        </authorList>
    </citation>
    <scope>NUCLEOTIDE SEQUENCE [LARGE SCALE GENOMIC DNA]</scope>
    <source>
        <strain evidence="1 2">NRRL Y-17943</strain>
    </source>
</reference>
<dbReference type="RefSeq" id="XP_021873042.1">
    <property type="nucleotide sequence ID" value="XM_022015078.1"/>
</dbReference>
<proteinExistence type="predicted"/>
<comment type="caution">
    <text evidence="1">The sequence shown here is derived from an EMBL/GenBank/DDBJ whole genome shotgun (WGS) entry which is preliminary data.</text>
</comment>
<dbReference type="GeneID" id="33556886"/>
<dbReference type="STRING" id="4999.A0A1Y1UME2"/>
<dbReference type="OrthoDB" id="5358475at2759"/>
<sequence length="665" mass="75051">MSETKQQLTPWHTAPLPLGQIKPHGWLAKELRVFADGLAGNLYDFWPYVNDSKWLHPRGSGKGTDYSALNEPLPYWFNGLVPLAYLLDDDRLKSQVHAVAETVLAYQAEDGWLGPELEDRNFWGRTPLTLGLIQLAEADPYWCKPVVDALRRYYRLMNAMLKDGGKGFLDGSQPQWGQLRVYDTILGIQWLLEHQPSGDDDMLWETMWLLEHLNPLKWEDWYKAKGYPRSLDDPEKELPHDVMSLHGVNVGQGLKAPAVSYRNRANPSRIADIAQAVTLAFGYHGAPSGTMLADEFQRNLAPWMGSELCMHIETAYSMSYAYHTLGINDYADRAELATYNALPAAFTDEYFAHQYMTQPNQPWAKVNKADYEDGKKKLFTTAHSGVATVFGLEPQYPCCTSNLPQGWPKFITSTWGKIGEKGLAHVLLGPTEILTKILSKTVKVVCDTSYPFSGKLRYQITADTDFDLFIRIPGWTVLNKSTLSIKDTALGLAPDASGLQKISIPRGSTVVQLQLVAEIRVVERTHGVSIYYGPLLYALEIKTSLETTLPHRYDDPQGPGQSQIGHPRIKDHFLTNATPWNIAIDPKTIEFHDTYDLQSPVFEQGSKTTYMNVKGCEIEWPLYLDCTPDVPPKDPKRIGRVKEYRLIPYGSAKLHMSEFPRISVE</sequence>